<feature type="domain" description="5'-3' exoribonuclease 1 D1" evidence="10">
    <location>
        <begin position="706"/>
        <end position="905"/>
    </location>
</feature>
<feature type="compositionally biased region" description="Polar residues" evidence="6">
    <location>
        <begin position="1229"/>
        <end position="1248"/>
    </location>
</feature>
<evidence type="ECO:0000259" key="9">
    <source>
        <dbReference type="Pfam" id="PF18129"/>
    </source>
</evidence>
<feature type="domain" description="Xrn1 helical" evidence="8">
    <location>
        <begin position="243"/>
        <end position="667"/>
    </location>
</feature>
<keyword evidence="2 5" id="KW-0378">Hydrolase</keyword>
<feature type="region of interest" description="Disordered" evidence="6">
    <location>
        <begin position="1343"/>
        <end position="1366"/>
    </location>
</feature>
<feature type="compositionally biased region" description="Low complexity" evidence="6">
    <location>
        <begin position="1380"/>
        <end position="1392"/>
    </location>
</feature>
<dbReference type="Pfam" id="PF17846">
    <property type="entry name" value="XRN_M"/>
    <property type="match status" value="1"/>
</dbReference>
<dbReference type="Proteomes" id="UP001150538">
    <property type="component" value="Unassembled WGS sequence"/>
</dbReference>
<dbReference type="GO" id="GO:0003723">
    <property type="term" value="F:RNA binding"/>
    <property type="evidence" value="ECO:0007669"/>
    <property type="project" value="UniProtKB-KW"/>
</dbReference>
<dbReference type="GO" id="GO:0005634">
    <property type="term" value="C:nucleus"/>
    <property type="evidence" value="ECO:0007669"/>
    <property type="project" value="TreeGrafter"/>
</dbReference>
<dbReference type="Pfam" id="PF03159">
    <property type="entry name" value="XRN_N"/>
    <property type="match status" value="1"/>
</dbReference>
<keyword evidence="13" id="KW-1185">Reference proteome</keyword>
<feature type="compositionally biased region" description="Basic residues" evidence="6">
    <location>
        <begin position="1395"/>
        <end position="1431"/>
    </location>
</feature>
<dbReference type="GO" id="GO:0000184">
    <property type="term" value="P:nuclear-transcribed mRNA catabolic process, nonsense-mediated decay"/>
    <property type="evidence" value="ECO:0007669"/>
    <property type="project" value="UniProtKB-KW"/>
</dbReference>
<feature type="region of interest" description="Disordered" evidence="6">
    <location>
        <begin position="1380"/>
        <end position="1438"/>
    </location>
</feature>
<dbReference type="PIRSF" id="PIRSF006743">
    <property type="entry name" value="Exonuclease_Xnr1"/>
    <property type="match status" value="1"/>
</dbReference>
<feature type="domain" description="Exoribonuclease Xrn1 D2/D3" evidence="11">
    <location>
        <begin position="911"/>
        <end position="1123"/>
    </location>
</feature>
<evidence type="ECO:0000313" key="13">
    <source>
        <dbReference type="Proteomes" id="UP001150538"/>
    </source>
</evidence>
<evidence type="ECO:0000256" key="4">
    <source>
        <dbReference type="ARBA" id="ARBA00038299"/>
    </source>
</evidence>
<dbReference type="Gene3D" id="2.30.30.750">
    <property type="match status" value="1"/>
</dbReference>
<reference evidence="12" key="1">
    <citation type="submission" date="2022-07" db="EMBL/GenBank/DDBJ databases">
        <title>Phylogenomic reconstructions and comparative analyses of Kickxellomycotina fungi.</title>
        <authorList>
            <person name="Reynolds N.K."/>
            <person name="Stajich J.E."/>
            <person name="Barry K."/>
            <person name="Grigoriev I.V."/>
            <person name="Crous P."/>
            <person name="Smith M.E."/>
        </authorList>
    </citation>
    <scope>NUCLEOTIDE SEQUENCE</scope>
    <source>
        <strain evidence="12">NBRC 100468</strain>
    </source>
</reference>
<evidence type="ECO:0000256" key="3">
    <source>
        <dbReference type="ARBA" id="ARBA00022839"/>
    </source>
</evidence>
<dbReference type="Gene3D" id="2.170.260.40">
    <property type="match status" value="1"/>
</dbReference>
<keyword evidence="5" id="KW-0963">Cytoplasm</keyword>
<evidence type="ECO:0000259" key="10">
    <source>
        <dbReference type="Pfam" id="PF18332"/>
    </source>
</evidence>
<comment type="caution">
    <text evidence="12">The sequence shown here is derived from an EMBL/GenBank/DDBJ whole genome shotgun (WGS) entry which is preliminary data.</text>
</comment>
<dbReference type="InterPro" id="IPR041106">
    <property type="entry name" value="XRN1_D2_D3"/>
</dbReference>
<keyword evidence="1 5" id="KW-0540">Nuclease</keyword>
<evidence type="ECO:0000256" key="1">
    <source>
        <dbReference type="ARBA" id="ARBA00022722"/>
    </source>
</evidence>
<dbReference type="EC" id="3.1.13.-" evidence="5"/>
<dbReference type="OrthoDB" id="372487at2759"/>
<sequence>MGIPKYFRWLSERYPLASQLLTEVPEFDNLYLDMNGIIHNCSHPEGKSLSEPQIFINIFTYIDFIFTKIKPKKLFYMGIDGVAPRAKMNEQRGRRFRAASERQSDEDFDSNCITPGTEFMARLTEALRYFIVKKVTEDKNWHQPKIILSGHEVPGEGEHKIIDYIRKHRKPNERHCLYGLDADLIMLGLVSHEPHISLLREEVFRPAFVKVDSSNPYTQNFFLLNLSIIRGCIEKEFESMKPFDLERIIDDYVFINMLVGNDFLPTMPDLKIADGGLLLLMAAYRQIDPPRNGYLHDQGIINFEQFQKLLRVLSDFEVAAYHRIKFEGADFSKRKRGKKMGNQSKATKATPVQKKILSELRKFIDAGSSGLLIFPPPLGPKDCVFVESIAEDLNLKCYPEFDHDGHATMCVVFTSDASSEENSNSEVTERAASSEIAENDDGSETARPLDLDDEAKEAIERVLKNYENGWEPKEADDARGFYEWKARYYKEKMNIDYPIPSADEEFPPPPESIVPLCSDYIKTIQWVLRYYFTGIPSWTWFYPHHYAPRITDLCTNLEKYKVEKFQLDQPYRPFEQLMSVLPAKSRSLVPNAYRRLMVEMDSPIIDFYPEKFNTDLNGKKMPWEAIVLIDFVDSERLRAAMQPLHKMLLPEEQRRNEFGQTYIFVPQDPIDQDYPSPLPDLLPPVKQIACRMVPFVLEDPPTIPRGILPGTRKSDQLLAGFPSLDSLPHTAIFSFHKVRVFLQDSKNESLVINLNPLEERFPHSCINYEGEPPTINVEFAKTILSKKRVFVQWPYLRDARPVCVWDATARYFLNNKGLVQVIPHKESEKAKWRKDSSHEKARLDRNFAVTVEEPRVMIEAQMFDSMKVLTNGSRIRSYKEKTSMFLLDTTIINEGPWGEDSRYKEFPPISVTKKYPLGEQVIFLAGVKEYGRVGTVIGNDERKDVVSIRLEFPKTDPTLNLPRALLNKNPTEKYYPSHEITRRFRFNPLAFSKLTASLNVINSAGVRTNIGLNLKFESKGLKVIGYSRKADRGWEFSEKAVELFTKYYQTFPTVLDRLQKLATQSDYRVSDLFENDQQLMVVKRWLKENNKAHSKVTLDSNAMAAEPIAHIIQGIKESGSLKTTTAKISNIPREHILKPADAPYRLATQKFGLGDRVMYAMDRGGFAKLGDMGFVVGVKVDSETGFATLVDIVFDNPIVSGHDLDGRCPDYHGAVLQPWMLLNLTQRQVSPDNRPLPTTQKNTKSSGNVAGDVPNQRRVQQPMPQKPAPWANFKPSSKAPSDLPVNNGIPNKAPVDLVSAMVKLNIANNIVQNAMNNSNPQPRPSDSAEDKLRRLGLPVLPSATQASNQGLPDMNQANPQNAPNTEAERVQRFLNSINQKNMQQQQPQQLQHSEQHHHHSHHPHRGRGRGRGNGRGRGHGRGRGRGGRPNHHNTNDNA</sequence>
<gene>
    <name evidence="12" type="primary">exo2_1</name>
    <name evidence="12" type="ORF">H4219_001450</name>
</gene>
<evidence type="ECO:0000313" key="12">
    <source>
        <dbReference type="EMBL" id="KAJ1920217.1"/>
    </source>
</evidence>
<protein>
    <recommendedName>
        <fullName evidence="5">5'-3' exoribonuclease 1</fullName>
        <ecNumber evidence="5">3.1.13.-</ecNumber>
    </recommendedName>
</protein>
<dbReference type="InterPro" id="IPR047008">
    <property type="entry name" value="XRN1_SH3_sf"/>
</dbReference>
<dbReference type="InterPro" id="IPR041385">
    <property type="entry name" value="SH3_12"/>
</dbReference>
<dbReference type="GO" id="GO:0016075">
    <property type="term" value="P:rRNA catabolic process"/>
    <property type="evidence" value="ECO:0007669"/>
    <property type="project" value="TreeGrafter"/>
</dbReference>
<dbReference type="InterPro" id="IPR047007">
    <property type="entry name" value="XRN1_D1_sf"/>
</dbReference>
<keyword evidence="5" id="KW-0694">RNA-binding</keyword>
<dbReference type="Gene3D" id="3.40.50.12390">
    <property type="match status" value="2"/>
</dbReference>
<dbReference type="InterPro" id="IPR004859">
    <property type="entry name" value="Xrn1_N"/>
</dbReference>
<dbReference type="GO" id="GO:0004534">
    <property type="term" value="F:5'-3' RNA exonuclease activity"/>
    <property type="evidence" value="ECO:0007669"/>
    <property type="project" value="TreeGrafter"/>
</dbReference>
<evidence type="ECO:0000259" key="7">
    <source>
        <dbReference type="Pfam" id="PF03159"/>
    </source>
</evidence>
<dbReference type="PANTHER" id="PTHR12341:SF7">
    <property type="entry name" value="5'-3' EXORIBONUCLEASE 1"/>
    <property type="match status" value="1"/>
</dbReference>
<accession>A0A9W8DVB8</accession>
<organism evidence="12 13">
    <name type="scientific">Mycoemilia scoparia</name>
    <dbReference type="NCBI Taxonomy" id="417184"/>
    <lineage>
        <taxon>Eukaryota</taxon>
        <taxon>Fungi</taxon>
        <taxon>Fungi incertae sedis</taxon>
        <taxon>Zoopagomycota</taxon>
        <taxon>Kickxellomycotina</taxon>
        <taxon>Kickxellomycetes</taxon>
        <taxon>Kickxellales</taxon>
        <taxon>Kickxellaceae</taxon>
        <taxon>Mycoemilia</taxon>
    </lineage>
</organism>
<proteinExistence type="inferred from homology"/>
<evidence type="ECO:0000256" key="5">
    <source>
        <dbReference type="PIRNR" id="PIRNR006743"/>
    </source>
</evidence>
<dbReference type="InterPro" id="IPR040992">
    <property type="entry name" value="XRN1_D1"/>
</dbReference>
<dbReference type="Pfam" id="PF18334">
    <property type="entry name" value="XRN1_D2_D3"/>
    <property type="match status" value="1"/>
</dbReference>
<dbReference type="CDD" id="cd18673">
    <property type="entry name" value="PIN_XRN1-2-like"/>
    <property type="match status" value="1"/>
</dbReference>
<dbReference type="Pfam" id="PF18332">
    <property type="entry name" value="XRN1_D1"/>
    <property type="match status" value="1"/>
</dbReference>
<comment type="subcellular location">
    <subcellularLocation>
        <location evidence="5">Cytoplasm</location>
    </subcellularLocation>
</comment>
<keyword evidence="5" id="KW-0866">Nonsense-mediated mRNA decay</keyword>
<dbReference type="Gene3D" id="1.25.40.1050">
    <property type="match status" value="1"/>
</dbReference>
<comment type="function">
    <text evidence="5">Multifunctional protein that exhibits several independent functions at different levels of the cellular processes. 5'-3' exonuclease component of the nonsense-mediated mRNA decay (NMD) which is a highly conserved mRNA degradation pathway, an RNA surveillance system whose role is to identify and rid cells of mRNA with premature termination codons and thus prevents accumulation of potentially harmful truncated proteins.</text>
</comment>
<feature type="region of interest" description="Disordered" evidence="6">
    <location>
        <begin position="1229"/>
        <end position="1287"/>
    </location>
</feature>
<dbReference type="PANTHER" id="PTHR12341">
    <property type="entry name" value="5'-&gt;3' EXORIBONUCLEASE"/>
    <property type="match status" value="1"/>
</dbReference>
<dbReference type="EMBL" id="JANBPU010000016">
    <property type="protein sequence ID" value="KAJ1920217.1"/>
    <property type="molecule type" value="Genomic_DNA"/>
</dbReference>
<evidence type="ECO:0000256" key="6">
    <source>
        <dbReference type="SAM" id="MobiDB-lite"/>
    </source>
</evidence>
<dbReference type="InterPro" id="IPR041412">
    <property type="entry name" value="Xrn1_helical"/>
</dbReference>
<evidence type="ECO:0000259" key="11">
    <source>
        <dbReference type="Pfam" id="PF18334"/>
    </source>
</evidence>
<dbReference type="InterPro" id="IPR016494">
    <property type="entry name" value="5_3_exoribonuclease_1"/>
</dbReference>
<dbReference type="InterPro" id="IPR027073">
    <property type="entry name" value="5_3_exoribonuclease"/>
</dbReference>
<feature type="region of interest" description="Disordered" evidence="6">
    <location>
        <begin position="418"/>
        <end position="448"/>
    </location>
</feature>
<name>A0A9W8DVB8_9FUNG</name>
<evidence type="ECO:0000259" key="8">
    <source>
        <dbReference type="Pfam" id="PF17846"/>
    </source>
</evidence>
<dbReference type="GO" id="GO:0005737">
    <property type="term" value="C:cytoplasm"/>
    <property type="evidence" value="ECO:0007669"/>
    <property type="project" value="UniProtKB-SubCell"/>
</dbReference>
<dbReference type="Pfam" id="PF18129">
    <property type="entry name" value="SH3_12"/>
    <property type="match status" value="1"/>
</dbReference>
<feature type="domain" description="5'-3' exoribonuclease 1 SH3-like" evidence="9">
    <location>
        <begin position="1149"/>
        <end position="1223"/>
    </location>
</feature>
<feature type="domain" description="Xrn1 N-terminal" evidence="7">
    <location>
        <begin position="1"/>
        <end position="202"/>
    </location>
</feature>
<keyword evidence="3 5" id="KW-0269">Exonuclease</keyword>
<feature type="compositionally biased region" description="Polar residues" evidence="6">
    <location>
        <begin position="1343"/>
        <end position="1364"/>
    </location>
</feature>
<evidence type="ECO:0000256" key="2">
    <source>
        <dbReference type="ARBA" id="ARBA00022801"/>
    </source>
</evidence>
<comment type="similarity">
    <text evidence="4 5">Belongs to the 5'-3' exonuclease family.</text>
</comment>